<dbReference type="AlphaFoldDB" id="A0A6P7G6J2"/>
<dbReference type="PANTHER" id="PTHR47027:SF20">
    <property type="entry name" value="REVERSE TRANSCRIPTASE-LIKE PROTEIN WITH RNA-DIRECTED DNA POLYMERASE DOMAIN"/>
    <property type="match status" value="1"/>
</dbReference>
<reference evidence="1" key="1">
    <citation type="submission" date="2025-08" db="UniProtKB">
        <authorList>
            <consortium name="RefSeq"/>
        </authorList>
    </citation>
    <scope>IDENTIFICATION</scope>
    <source>
        <tissue evidence="1">Whole insect</tissue>
    </source>
</reference>
<proteinExistence type="predicted"/>
<sequence>MRIHKTLIQPITCYSSEAWVLKETSKNKLDTFERTVLRRILGPVRENRIFRSRNNNEIYQLYNETPLSDFITIQRLQWAGHVIRMGEDRLPKRALNARMQGKDQLGSHESAGKIQ</sequence>
<evidence type="ECO:0000313" key="1">
    <source>
        <dbReference type="RefSeq" id="XP_028144674.1"/>
    </source>
</evidence>
<dbReference type="PANTHER" id="PTHR47027">
    <property type="entry name" value="REVERSE TRANSCRIPTASE DOMAIN-CONTAINING PROTEIN"/>
    <property type="match status" value="1"/>
</dbReference>
<gene>
    <name evidence="1" type="primary">LOC114338282</name>
</gene>
<dbReference type="InParanoid" id="A0A6P7G6J2"/>
<accession>A0A6P7G6J2</accession>
<protein>
    <submittedName>
        <fullName evidence="1">Uncharacterized protein LOC114338282</fullName>
    </submittedName>
</protein>
<organism evidence="1">
    <name type="scientific">Diabrotica virgifera virgifera</name>
    <name type="common">western corn rootworm</name>
    <dbReference type="NCBI Taxonomy" id="50390"/>
    <lineage>
        <taxon>Eukaryota</taxon>
        <taxon>Metazoa</taxon>
        <taxon>Ecdysozoa</taxon>
        <taxon>Arthropoda</taxon>
        <taxon>Hexapoda</taxon>
        <taxon>Insecta</taxon>
        <taxon>Pterygota</taxon>
        <taxon>Neoptera</taxon>
        <taxon>Endopterygota</taxon>
        <taxon>Coleoptera</taxon>
        <taxon>Polyphaga</taxon>
        <taxon>Cucujiformia</taxon>
        <taxon>Chrysomeloidea</taxon>
        <taxon>Chrysomelidae</taxon>
        <taxon>Galerucinae</taxon>
        <taxon>Diabroticina</taxon>
        <taxon>Diabroticites</taxon>
        <taxon>Diabrotica</taxon>
    </lineage>
</organism>
<dbReference type="RefSeq" id="XP_028144674.1">
    <property type="nucleotide sequence ID" value="XM_028288873.1"/>
</dbReference>
<name>A0A6P7G6J2_DIAVI</name>